<dbReference type="EMBL" id="JAAQTL010000001">
    <property type="protein sequence ID" value="NID14613.1"/>
    <property type="molecule type" value="Genomic_DNA"/>
</dbReference>
<organism evidence="1 2">
    <name type="scientific">Luteibacter yeojuensis</name>
    <dbReference type="NCBI Taxonomy" id="345309"/>
    <lineage>
        <taxon>Bacteria</taxon>
        <taxon>Pseudomonadati</taxon>
        <taxon>Pseudomonadota</taxon>
        <taxon>Gammaproteobacteria</taxon>
        <taxon>Lysobacterales</taxon>
        <taxon>Rhodanobacteraceae</taxon>
        <taxon>Luteibacter</taxon>
    </lineage>
</organism>
<evidence type="ECO:0000313" key="1">
    <source>
        <dbReference type="EMBL" id="NID14613.1"/>
    </source>
</evidence>
<name>A0A7X5TPB1_9GAMM</name>
<proteinExistence type="predicted"/>
<comment type="caution">
    <text evidence="1">The sequence shown here is derived from an EMBL/GenBank/DDBJ whole genome shotgun (WGS) entry which is preliminary data.</text>
</comment>
<dbReference type="AlphaFoldDB" id="A0A7X5TPB1"/>
<reference evidence="1 2" key="1">
    <citation type="journal article" date="2006" name="Int. J. Syst. Evol. Microbiol.">
        <title>Dyella yeojuensis sp. nov., isolated from greenhouse soil in Korea.</title>
        <authorList>
            <person name="Kim B.Y."/>
            <person name="Weon H.Y."/>
            <person name="Lee K.H."/>
            <person name="Seok S.J."/>
            <person name="Kwon S.W."/>
            <person name="Go S.J."/>
            <person name="Stackebrandt E."/>
        </authorList>
    </citation>
    <scope>NUCLEOTIDE SEQUENCE [LARGE SCALE GENOMIC DNA]</scope>
    <source>
        <strain evidence="1 2">DSM 17673</strain>
    </source>
</reference>
<protein>
    <submittedName>
        <fullName evidence="1">Uncharacterized protein</fullName>
    </submittedName>
</protein>
<dbReference type="Proteomes" id="UP000518878">
    <property type="component" value="Unassembled WGS sequence"/>
</dbReference>
<accession>A0A7X5TPB1</accession>
<gene>
    <name evidence="1" type="ORF">HBF32_03930</name>
</gene>
<sequence length="110" mass="11760">MSLVSPLDDKPPSWAFAQPACVRTYYRLELAGPAGETATALLTAYVSERVVDFEGLVWCRGRVLFDLSGSFPVGAAPAQHGLESAVLQRLHAFMARPTAFGKPAAVLSLP</sequence>
<dbReference type="RefSeq" id="WP_166698317.1">
    <property type="nucleotide sequence ID" value="NZ_JAAQTL010000001.1"/>
</dbReference>
<evidence type="ECO:0000313" key="2">
    <source>
        <dbReference type="Proteomes" id="UP000518878"/>
    </source>
</evidence>
<keyword evidence="2" id="KW-1185">Reference proteome</keyword>